<feature type="compositionally biased region" description="Pro residues" evidence="1">
    <location>
        <begin position="74"/>
        <end position="86"/>
    </location>
</feature>
<keyword evidence="2" id="KW-1133">Transmembrane helix</keyword>
<proteinExistence type="predicted"/>
<dbReference type="PANTHER" id="PTHR32138:SF0">
    <property type="entry name" value="PHOSPHATIDYLETHANOLAMINE N-METHYLTRANSFERASE"/>
    <property type="match status" value="1"/>
</dbReference>
<dbReference type="Proteomes" id="UP000673691">
    <property type="component" value="Unassembled WGS sequence"/>
</dbReference>
<dbReference type="GO" id="GO:0004608">
    <property type="term" value="F:phosphatidylethanolamine N-methyltransferase activity"/>
    <property type="evidence" value="ECO:0007669"/>
    <property type="project" value="TreeGrafter"/>
</dbReference>
<dbReference type="GO" id="GO:0006656">
    <property type="term" value="P:phosphatidylcholine biosynthetic process"/>
    <property type="evidence" value="ECO:0007669"/>
    <property type="project" value="TreeGrafter"/>
</dbReference>
<dbReference type="AlphaFoldDB" id="A0A8H7ZSD3"/>
<evidence type="ECO:0000256" key="2">
    <source>
        <dbReference type="SAM" id="Phobius"/>
    </source>
</evidence>
<feature type="region of interest" description="Disordered" evidence="1">
    <location>
        <begin position="1"/>
        <end position="175"/>
    </location>
</feature>
<feature type="transmembrane region" description="Helical" evidence="2">
    <location>
        <begin position="204"/>
        <end position="225"/>
    </location>
</feature>
<evidence type="ECO:0000313" key="3">
    <source>
        <dbReference type="EMBL" id="KAG5458327.1"/>
    </source>
</evidence>
<keyword evidence="2" id="KW-0472">Membrane</keyword>
<keyword evidence="4" id="KW-1185">Reference proteome</keyword>
<feature type="compositionally biased region" description="Low complexity" evidence="1">
    <location>
        <begin position="13"/>
        <end position="22"/>
    </location>
</feature>
<evidence type="ECO:0000313" key="4">
    <source>
        <dbReference type="Proteomes" id="UP000673691"/>
    </source>
</evidence>
<protein>
    <submittedName>
        <fullName evidence="3">Uncharacterized protein</fullName>
    </submittedName>
</protein>
<dbReference type="PANTHER" id="PTHR32138">
    <property type="entry name" value="PHOSPHATIDYLETHANOLAMINE N-METHYLTRANSFERASE"/>
    <property type="match status" value="1"/>
</dbReference>
<feature type="non-terminal residue" evidence="3">
    <location>
        <position position="1"/>
    </location>
</feature>
<reference evidence="3 4" key="1">
    <citation type="journal article" name="Sci. Rep.">
        <title>Genome-scale phylogenetic analyses confirm Olpidium as the closest living zoosporic fungus to the non-flagellated, terrestrial fungi.</title>
        <authorList>
            <person name="Chang Y."/>
            <person name="Rochon D."/>
            <person name="Sekimoto S."/>
            <person name="Wang Y."/>
            <person name="Chovatia M."/>
            <person name="Sandor L."/>
            <person name="Salamov A."/>
            <person name="Grigoriev I.V."/>
            <person name="Stajich J.E."/>
            <person name="Spatafora J.W."/>
        </authorList>
    </citation>
    <scope>NUCLEOTIDE SEQUENCE [LARGE SCALE GENOMIC DNA]</scope>
    <source>
        <strain evidence="3">S191</strain>
    </source>
</reference>
<name>A0A8H7ZSD3_9FUNG</name>
<dbReference type="OrthoDB" id="4583at2759"/>
<keyword evidence="2" id="KW-0812">Transmembrane</keyword>
<gene>
    <name evidence="3" type="ORF">BJ554DRAFT_1466</name>
</gene>
<comment type="caution">
    <text evidence="3">The sequence shown here is derived from an EMBL/GenBank/DDBJ whole genome shotgun (WGS) entry which is preliminary data.</text>
</comment>
<accession>A0A8H7ZSD3</accession>
<sequence>PRVLSGTRDLRRAQAATARPRAGFFPRASRADAEVFDGAVARPSFRSARRARETAQPASARARTGNQTTAPSTTTPPPPPPPPPLLARPDGDLECAGESEAREPLTMAPVAEKATQTPASAFRRRRPPPPVAGDRGREAGGLAGAAAKGSGNTPDGTGERSRALDRSFPQGAVRTPAGSKVAHALTSDMISSIFRFGDRKRKSVFDLATLAVVAAHVALFAALPLPARKPTFFFLFCFWRLSYNVGLGVLLKYQSEHRGLVALAQRLNLFGRAGGSGSADGRARGPRPSPRVRRVLREELSSKMRADYDFDAVPVEFNTWLLFRALVDLVLMNDFTSYACFALSFVSSSPESGTLPVALRWITGLGLICFNLWVKVDAHRVVKDFAWCKADRRIAAPFRARSARCDHWGDFFFLIDADLTFDGVFEIYPHPMYS</sequence>
<evidence type="ECO:0000256" key="1">
    <source>
        <dbReference type="SAM" id="MobiDB-lite"/>
    </source>
</evidence>
<organism evidence="3 4">
    <name type="scientific">Olpidium bornovanus</name>
    <dbReference type="NCBI Taxonomy" id="278681"/>
    <lineage>
        <taxon>Eukaryota</taxon>
        <taxon>Fungi</taxon>
        <taxon>Fungi incertae sedis</taxon>
        <taxon>Olpidiomycota</taxon>
        <taxon>Olpidiomycotina</taxon>
        <taxon>Olpidiomycetes</taxon>
        <taxon>Olpidiales</taxon>
        <taxon>Olpidiaceae</taxon>
        <taxon>Olpidium</taxon>
    </lineage>
</organism>
<feature type="non-terminal residue" evidence="3">
    <location>
        <position position="434"/>
    </location>
</feature>
<dbReference type="EMBL" id="JAEFCI010008649">
    <property type="protein sequence ID" value="KAG5458327.1"/>
    <property type="molecule type" value="Genomic_DNA"/>
</dbReference>